<gene>
    <name evidence="2" type="ORF">So717_03800</name>
</gene>
<name>A0A640VLJ5_9RHOB</name>
<evidence type="ECO:0000313" key="3">
    <source>
        <dbReference type="Proteomes" id="UP000436522"/>
    </source>
</evidence>
<dbReference type="EMBL" id="BLIV01000001">
    <property type="protein sequence ID" value="GFE48627.1"/>
    <property type="molecule type" value="Genomic_DNA"/>
</dbReference>
<sequence length="63" mass="6842">MYASLHVIEQGLLSFSLYGRHIVGQRGQNVDGHTGPPENCGHQPDGKGGKACEVVEIYYQNAN</sequence>
<protein>
    <submittedName>
        <fullName evidence="2">Uncharacterized protein</fullName>
    </submittedName>
</protein>
<evidence type="ECO:0000256" key="1">
    <source>
        <dbReference type="SAM" id="MobiDB-lite"/>
    </source>
</evidence>
<comment type="caution">
    <text evidence="2">The sequence shown here is derived from an EMBL/GenBank/DDBJ whole genome shotgun (WGS) entry which is preliminary data.</text>
</comment>
<keyword evidence="3" id="KW-1185">Reference proteome</keyword>
<reference evidence="2 3" key="1">
    <citation type="submission" date="2019-12" db="EMBL/GenBank/DDBJ databases">
        <title>Roseobacter cerasinus sp. nov., isolated from seawater around aquaculture.</title>
        <authorList>
            <person name="Muramatsu S."/>
            <person name="Takabe Y."/>
            <person name="Mori K."/>
            <person name="Takaichi S."/>
            <person name="Hanada S."/>
        </authorList>
    </citation>
    <scope>NUCLEOTIDE SEQUENCE [LARGE SCALE GENOMIC DNA]</scope>
    <source>
        <strain evidence="2 3">AI77</strain>
    </source>
</reference>
<feature type="region of interest" description="Disordered" evidence="1">
    <location>
        <begin position="28"/>
        <end position="47"/>
    </location>
</feature>
<accession>A0A640VLJ5</accession>
<proteinExistence type="predicted"/>
<evidence type="ECO:0000313" key="2">
    <source>
        <dbReference type="EMBL" id="GFE48627.1"/>
    </source>
</evidence>
<dbReference type="AlphaFoldDB" id="A0A640VLJ5"/>
<organism evidence="2 3">
    <name type="scientific">Roseobacter cerasinus</name>
    <dbReference type="NCBI Taxonomy" id="2602289"/>
    <lineage>
        <taxon>Bacteria</taxon>
        <taxon>Pseudomonadati</taxon>
        <taxon>Pseudomonadota</taxon>
        <taxon>Alphaproteobacteria</taxon>
        <taxon>Rhodobacterales</taxon>
        <taxon>Roseobacteraceae</taxon>
        <taxon>Roseobacter</taxon>
    </lineage>
</organism>
<dbReference type="Proteomes" id="UP000436522">
    <property type="component" value="Unassembled WGS sequence"/>
</dbReference>